<evidence type="ECO:0000313" key="2">
    <source>
        <dbReference type="EMBL" id="KZT64917.1"/>
    </source>
</evidence>
<evidence type="ECO:0000256" key="1">
    <source>
        <dbReference type="SAM" id="MobiDB-lite"/>
    </source>
</evidence>
<dbReference type="Proteomes" id="UP000076727">
    <property type="component" value="Unassembled WGS sequence"/>
</dbReference>
<feature type="compositionally biased region" description="Basic and acidic residues" evidence="1">
    <location>
        <begin position="201"/>
        <end position="210"/>
    </location>
</feature>
<dbReference type="EMBL" id="KV429115">
    <property type="protein sequence ID" value="KZT64917.1"/>
    <property type="molecule type" value="Genomic_DNA"/>
</dbReference>
<gene>
    <name evidence="2" type="ORF">DAEQUDRAFT_569181</name>
</gene>
<proteinExistence type="predicted"/>
<feature type="region of interest" description="Disordered" evidence="1">
    <location>
        <begin position="156"/>
        <end position="234"/>
    </location>
</feature>
<feature type="compositionally biased region" description="Basic and acidic residues" evidence="1">
    <location>
        <begin position="108"/>
        <end position="117"/>
    </location>
</feature>
<organism evidence="2 3">
    <name type="scientific">Daedalea quercina L-15889</name>
    <dbReference type="NCBI Taxonomy" id="1314783"/>
    <lineage>
        <taxon>Eukaryota</taxon>
        <taxon>Fungi</taxon>
        <taxon>Dikarya</taxon>
        <taxon>Basidiomycota</taxon>
        <taxon>Agaricomycotina</taxon>
        <taxon>Agaricomycetes</taxon>
        <taxon>Polyporales</taxon>
        <taxon>Fomitopsis</taxon>
    </lineage>
</organism>
<evidence type="ECO:0000313" key="3">
    <source>
        <dbReference type="Proteomes" id="UP000076727"/>
    </source>
</evidence>
<sequence length="234" mass="24421">MNCVHGPVGTWTWTRLASGRARREDPERALAEGKAMHTSWLPARTYCTRPRPSASPAASSARALATTSGSGGRRAVATTNDQAIMQCEDGGRETGREAPPSRAHRIRSQREAGDRGPDLGGWAIARLGDVPSGCSDEWAPPYSGRPAICAPAVPGLPDPASRGGPKQARRSSVGGTRGGWGGEVQRGEPGRAVGTGYGAGEGRREGERQWRGTMTMHCAEGRVRGEASGGGGRA</sequence>
<feature type="compositionally biased region" description="Low complexity" evidence="1">
    <location>
        <begin position="48"/>
        <end position="68"/>
    </location>
</feature>
<feature type="compositionally biased region" description="Gly residues" evidence="1">
    <location>
        <begin position="175"/>
        <end position="184"/>
    </location>
</feature>
<feature type="region of interest" description="Disordered" evidence="1">
    <location>
        <begin position="48"/>
        <end position="119"/>
    </location>
</feature>
<dbReference type="AlphaFoldDB" id="A0A165LVZ4"/>
<protein>
    <submittedName>
        <fullName evidence="2">Uncharacterized protein</fullName>
    </submittedName>
</protein>
<accession>A0A165LVZ4</accession>
<reference evidence="2 3" key="1">
    <citation type="journal article" date="2016" name="Mol. Biol. Evol.">
        <title>Comparative Genomics of Early-Diverging Mushroom-Forming Fungi Provides Insights into the Origins of Lignocellulose Decay Capabilities.</title>
        <authorList>
            <person name="Nagy L.G."/>
            <person name="Riley R."/>
            <person name="Tritt A."/>
            <person name="Adam C."/>
            <person name="Daum C."/>
            <person name="Floudas D."/>
            <person name="Sun H."/>
            <person name="Yadav J.S."/>
            <person name="Pangilinan J."/>
            <person name="Larsson K.H."/>
            <person name="Matsuura K."/>
            <person name="Barry K."/>
            <person name="Labutti K."/>
            <person name="Kuo R."/>
            <person name="Ohm R.A."/>
            <person name="Bhattacharya S.S."/>
            <person name="Shirouzu T."/>
            <person name="Yoshinaga Y."/>
            <person name="Martin F.M."/>
            <person name="Grigoriev I.V."/>
            <person name="Hibbett D.S."/>
        </authorList>
    </citation>
    <scope>NUCLEOTIDE SEQUENCE [LARGE SCALE GENOMIC DNA]</scope>
    <source>
        <strain evidence="2 3">L-15889</strain>
    </source>
</reference>
<name>A0A165LVZ4_9APHY</name>
<keyword evidence="3" id="KW-1185">Reference proteome</keyword>